<dbReference type="Proteomes" id="UP000622610">
    <property type="component" value="Unassembled WGS sequence"/>
</dbReference>
<proteinExistence type="predicted"/>
<dbReference type="RefSeq" id="WP_188368526.1">
    <property type="nucleotide sequence ID" value="NZ_BMDT01000015.1"/>
</dbReference>
<reference evidence="1" key="1">
    <citation type="journal article" date="2014" name="Int. J. Syst. Evol. Microbiol.">
        <title>Complete genome sequence of Corynebacterium casei LMG S-19264T (=DSM 44701T), isolated from a smear-ripened cheese.</title>
        <authorList>
            <consortium name="US DOE Joint Genome Institute (JGI-PGF)"/>
            <person name="Walter F."/>
            <person name="Albersmeier A."/>
            <person name="Kalinowski J."/>
            <person name="Ruckert C."/>
        </authorList>
    </citation>
    <scope>NUCLEOTIDE SEQUENCE</scope>
    <source>
        <strain evidence="1">CCM 8433</strain>
    </source>
</reference>
<organism evidence="1 2">
    <name type="scientific">Enterococcus alcedinis</name>
    <dbReference type="NCBI Taxonomy" id="1274384"/>
    <lineage>
        <taxon>Bacteria</taxon>
        <taxon>Bacillati</taxon>
        <taxon>Bacillota</taxon>
        <taxon>Bacilli</taxon>
        <taxon>Lactobacillales</taxon>
        <taxon>Enterococcaceae</taxon>
        <taxon>Enterococcus</taxon>
    </lineage>
</organism>
<comment type="caution">
    <text evidence="1">The sequence shown here is derived from an EMBL/GenBank/DDBJ whole genome shotgun (WGS) entry which is preliminary data.</text>
</comment>
<dbReference type="Pfam" id="PF11185">
    <property type="entry name" value="DUF2971"/>
    <property type="match status" value="1"/>
</dbReference>
<evidence type="ECO:0000313" key="1">
    <source>
        <dbReference type="EMBL" id="GGI66706.1"/>
    </source>
</evidence>
<evidence type="ECO:0008006" key="3">
    <source>
        <dbReference type="Google" id="ProtNLM"/>
    </source>
</evidence>
<name>A0A917JH55_9ENTE</name>
<keyword evidence="2" id="KW-1185">Reference proteome</keyword>
<evidence type="ECO:0000313" key="2">
    <source>
        <dbReference type="Proteomes" id="UP000622610"/>
    </source>
</evidence>
<sequence length="363" mass="42722">MNKIEFSKDDVEENLGSSFYKYSKIDSGVDCRNCSECESCKQKKEKRLQDKLQGEVYFSSPLDFNDILDSQLESNYNNNDIDTNRFRLKLRELFYKEIEETGINLIDEYIRNFDEIKNGNKEIIKNLRKKQLENTGILCFTDNNTNATMWGYYADNTGICIEYDTRNLVFDIVTDLVSKMSPDLTNLLIEKKYNESDRDISTKPKRTQFAKEIFCDKTEVSKSIKNNKVLLDRTVEERVFFVQNVYTKRLWGRKVQYCSSSELNQIKSSLFDNKTELKVTGKYFTKNEFWQHENEYRFILSLGGRKVIKLREKTIKSITFGYNTEIKVINSIKEIVNKTQFGNSIKFKKINIENNNLIAKELN</sequence>
<accession>A0A917JH55</accession>
<gene>
    <name evidence="1" type="ORF">GCM10011482_23600</name>
</gene>
<reference evidence="1" key="2">
    <citation type="submission" date="2020-09" db="EMBL/GenBank/DDBJ databases">
        <authorList>
            <person name="Sun Q."/>
            <person name="Sedlacek I."/>
        </authorList>
    </citation>
    <scope>NUCLEOTIDE SEQUENCE</scope>
    <source>
        <strain evidence="1">CCM 8433</strain>
    </source>
</reference>
<dbReference type="EMBL" id="BMDT01000015">
    <property type="protein sequence ID" value="GGI66706.1"/>
    <property type="molecule type" value="Genomic_DNA"/>
</dbReference>
<protein>
    <recommendedName>
        <fullName evidence="3">DUF2971 domain-containing protein</fullName>
    </recommendedName>
</protein>
<dbReference type="AlphaFoldDB" id="A0A917JH55"/>
<dbReference type="InterPro" id="IPR021352">
    <property type="entry name" value="DUF2971"/>
</dbReference>